<comment type="caution">
    <text evidence="4">The sequence shown here is derived from an EMBL/GenBank/DDBJ whole genome shotgun (WGS) entry which is preliminary data.</text>
</comment>
<evidence type="ECO:0000256" key="2">
    <source>
        <dbReference type="PROSITE-ProRule" id="PRU01248"/>
    </source>
</evidence>
<reference evidence="5" key="1">
    <citation type="journal article" date="2019" name="Int. J. Syst. Evol. Microbiol.">
        <title>The Global Catalogue of Microorganisms (GCM) 10K type strain sequencing project: providing services to taxonomists for standard genome sequencing and annotation.</title>
        <authorList>
            <consortium name="The Broad Institute Genomics Platform"/>
            <consortium name="The Broad Institute Genome Sequencing Center for Infectious Disease"/>
            <person name="Wu L."/>
            <person name="Ma J."/>
        </authorList>
    </citation>
    <scope>NUCLEOTIDE SEQUENCE [LARGE SCALE GENOMIC DNA]</scope>
    <source>
        <strain evidence="5">XZYJ18</strain>
    </source>
</reference>
<dbReference type="SUPFAM" id="SSF47823">
    <property type="entry name" value="lambda integrase-like, N-terminal domain"/>
    <property type="match status" value="1"/>
</dbReference>
<dbReference type="InterPro" id="IPR044068">
    <property type="entry name" value="CB"/>
</dbReference>
<evidence type="ECO:0000259" key="3">
    <source>
        <dbReference type="PROSITE" id="PS51900"/>
    </source>
</evidence>
<dbReference type="Proteomes" id="UP001596175">
    <property type="component" value="Unassembled WGS sequence"/>
</dbReference>
<keyword evidence="5" id="KW-1185">Reference proteome</keyword>
<accession>A0ABV9ZFK1</accession>
<dbReference type="InterPro" id="IPR004107">
    <property type="entry name" value="Integrase_SAM-like_N"/>
</dbReference>
<dbReference type="Gene3D" id="1.10.150.130">
    <property type="match status" value="1"/>
</dbReference>
<sequence>MTGPVSDDVDALAASFWRHFRAEGKSDRTAATYLQTVRFFARWCREQGDAPTVEALTRDRIRNWLASLAHRDGDAVGGSSSLVPLVVDHVRVVDGVVQAVPGPRGHLFTITGCRH</sequence>
<dbReference type="Pfam" id="PF13495">
    <property type="entry name" value="Phage_int_SAM_4"/>
    <property type="match status" value="1"/>
</dbReference>
<gene>
    <name evidence="4" type="ORF">ACFPK1_14230</name>
</gene>
<name>A0ABV9ZFK1_9PSEU</name>
<feature type="domain" description="Core-binding (CB)" evidence="3">
    <location>
        <begin position="7"/>
        <end position="115"/>
    </location>
</feature>
<dbReference type="RefSeq" id="WP_378021590.1">
    <property type="nucleotide sequence ID" value="NZ_JBHSKG010000006.1"/>
</dbReference>
<proteinExistence type="predicted"/>
<evidence type="ECO:0000313" key="5">
    <source>
        <dbReference type="Proteomes" id="UP001596175"/>
    </source>
</evidence>
<protein>
    <submittedName>
        <fullName evidence="4">Phage integrase N-terminal SAM-like domain-containing protein</fullName>
    </submittedName>
</protein>
<evidence type="ECO:0000313" key="4">
    <source>
        <dbReference type="EMBL" id="MFC5139396.1"/>
    </source>
</evidence>
<dbReference type="EMBL" id="JBHSKG010000006">
    <property type="protein sequence ID" value="MFC5139396.1"/>
    <property type="molecule type" value="Genomic_DNA"/>
</dbReference>
<evidence type="ECO:0000256" key="1">
    <source>
        <dbReference type="ARBA" id="ARBA00023125"/>
    </source>
</evidence>
<dbReference type="InterPro" id="IPR010998">
    <property type="entry name" value="Integrase_recombinase_N"/>
</dbReference>
<organism evidence="4 5">
    <name type="scientific">Actinomycetospora rhizophila</name>
    <dbReference type="NCBI Taxonomy" id="1416876"/>
    <lineage>
        <taxon>Bacteria</taxon>
        <taxon>Bacillati</taxon>
        <taxon>Actinomycetota</taxon>
        <taxon>Actinomycetes</taxon>
        <taxon>Pseudonocardiales</taxon>
        <taxon>Pseudonocardiaceae</taxon>
        <taxon>Actinomycetospora</taxon>
    </lineage>
</organism>
<dbReference type="PROSITE" id="PS51900">
    <property type="entry name" value="CB"/>
    <property type="match status" value="1"/>
</dbReference>
<keyword evidence="1 2" id="KW-0238">DNA-binding</keyword>